<dbReference type="InterPro" id="IPR052551">
    <property type="entry name" value="UV-DNA_repair_photolyase"/>
</dbReference>
<reference evidence="1 2" key="1">
    <citation type="submission" date="2021-10" db="EMBL/GenBank/DDBJ databases">
        <title>Draft genome of Aestuariibacter halophilus JC2043.</title>
        <authorList>
            <person name="Emsley S.A."/>
            <person name="Pfannmuller K.M."/>
            <person name="Ushijima B."/>
            <person name="Saw J.H."/>
            <person name="Videau P."/>
        </authorList>
    </citation>
    <scope>NUCLEOTIDE SEQUENCE [LARGE SCALE GENOMIC DNA]</scope>
    <source>
        <strain evidence="1 2">JC2043</strain>
    </source>
</reference>
<dbReference type="PANTHER" id="PTHR38657">
    <property type="entry name" value="SLR1343 PROTEIN"/>
    <property type="match status" value="1"/>
</dbReference>
<evidence type="ECO:0000313" key="1">
    <source>
        <dbReference type="EMBL" id="MCC2616574.1"/>
    </source>
</evidence>
<protein>
    <submittedName>
        <fullName evidence="1">Cryptochrome/photolyase family protein</fullName>
    </submittedName>
</protein>
<dbReference type="InterPro" id="IPR014729">
    <property type="entry name" value="Rossmann-like_a/b/a_fold"/>
</dbReference>
<dbReference type="Gene3D" id="1.10.579.10">
    <property type="entry name" value="DNA Cyclobutane Dipyrimidine Photolyase, subunit A, domain 3"/>
    <property type="match status" value="1"/>
</dbReference>
<keyword evidence="2" id="KW-1185">Reference proteome</keyword>
<dbReference type="Gene3D" id="3.40.50.620">
    <property type="entry name" value="HUPs"/>
    <property type="match status" value="1"/>
</dbReference>
<proteinExistence type="predicted"/>
<dbReference type="Proteomes" id="UP001520878">
    <property type="component" value="Unassembled WGS sequence"/>
</dbReference>
<name>A0ABS8G7K7_9ALTE</name>
<dbReference type="Gene3D" id="1.10.10.1710">
    <property type="entry name" value="Deoxyribodipyrimidine photolyase-related"/>
    <property type="match status" value="1"/>
</dbReference>
<dbReference type="Gene3D" id="1.25.40.80">
    <property type="match status" value="1"/>
</dbReference>
<dbReference type="InterPro" id="IPR007357">
    <property type="entry name" value="PhrB-like"/>
</dbReference>
<evidence type="ECO:0000313" key="2">
    <source>
        <dbReference type="Proteomes" id="UP001520878"/>
    </source>
</evidence>
<dbReference type="EMBL" id="JAJEWP010000002">
    <property type="protein sequence ID" value="MCC2616574.1"/>
    <property type="molecule type" value="Genomic_DNA"/>
</dbReference>
<organism evidence="1 2">
    <name type="scientific">Fluctibacter halophilus</name>
    <dbReference type="NCBI Taxonomy" id="226011"/>
    <lineage>
        <taxon>Bacteria</taxon>
        <taxon>Pseudomonadati</taxon>
        <taxon>Pseudomonadota</taxon>
        <taxon>Gammaproteobacteria</taxon>
        <taxon>Alteromonadales</taxon>
        <taxon>Alteromonadaceae</taxon>
        <taxon>Fluctibacter</taxon>
    </lineage>
</organism>
<comment type="caution">
    <text evidence="1">The sequence shown here is derived from an EMBL/GenBank/DDBJ whole genome shotgun (WGS) entry which is preliminary data.</text>
</comment>
<gene>
    <name evidence="1" type="ORF">LJ739_10005</name>
</gene>
<dbReference type="InterPro" id="IPR036134">
    <property type="entry name" value="Crypto/Photolyase_FAD-like_sf"/>
</dbReference>
<dbReference type="RefSeq" id="WP_229160048.1">
    <property type="nucleotide sequence ID" value="NZ_JAJEWP010000002.1"/>
</dbReference>
<sequence>MGKTLRLVLGDQLSRDLASLRDADKHHDIILLAEVREEATYVQHHKQKIVLLFSAMRHFANALRDEGFTVIYRHYDDADNQGSLFGEVQRVCEQHPVDAVALTHPGEYRLLQAMQTWQSNLDIPVTIREDDRFLCPLSDFAAWARDRKQLRMEFFYREMRKRWNILMDQQQPVGGKWNYDSANRNPLPENVSVPSPTQFATDDITRDVMALVENHFSDHFGRLDGFHYAVTRAQALTVLDEFIRQRLVHFGDYQDAMATDQPWLFHAHISFYLNCGLLLPKEVIAQVESVYRQGQVPLNAAEGFIRQVLGWREYVRGLYWLKMPDYKQQNYLHAKRALPSFFWDADTDMACLSQCIGQTRDTAYAHHIQRLMVIGNFSLLAGLSPDAVNDWYLRVYADAYEWVELPNVTGMILFADGGVLASKPYAASGAYIHRMSDYCQHCHYNVKQKNGPQACPFNYLYWHFLMRNQHQLSNNPRLGMPYRTLANMDDDKVRHINEDAELFLSRLDQGERV</sequence>
<dbReference type="Pfam" id="PF04244">
    <property type="entry name" value="DPRP"/>
    <property type="match status" value="1"/>
</dbReference>
<accession>A0ABS8G7K7</accession>
<dbReference type="PANTHER" id="PTHR38657:SF1">
    <property type="entry name" value="SLR1343 PROTEIN"/>
    <property type="match status" value="1"/>
</dbReference>
<dbReference type="SUPFAM" id="SSF48173">
    <property type="entry name" value="Cryptochrome/photolyase FAD-binding domain"/>
    <property type="match status" value="1"/>
</dbReference>